<comment type="caution">
    <text evidence="2">The sequence shown here is derived from an EMBL/GenBank/DDBJ whole genome shotgun (WGS) entry which is preliminary data.</text>
</comment>
<keyword evidence="1" id="KW-0812">Transmembrane</keyword>
<dbReference type="Pfam" id="PF04854">
    <property type="entry name" value="DUF624"/>
    <property type="match status" value="1"/>
</dbReference>
<dbReference type="PATRIC" id="fig|157838.3.peg.1096"/>
<feature type="transmembrane region" description="Helical" evidence="1">
    <location>
        <begin position="20"/>
        <end position="44"/>
    </location>
</feature>
<dbReference type="Proteomes" id="UP000051888">
    <property type="component" value="Unassembled WGS sequence"/>
</dbReference>
<protein>
    <recommendedName>
        <fullName evidence="4">DUF624 domain-containing protein</fullName>
    </recommendedName>
</protein>
<feature type="transmembrane region" description="Helical" evidence="1">
    <location>
        <begin position="171"/>
        <end position="189"/>
    </location>
</feature>
<sequence>MKLFQYVSEWILRLVWTNLLWIAFTLSGLVIAGFFPATIAMCTVTRKWAKKELDFSIWQLFKDTYKKEWVNSNKIGLVFVCIAAFLFIDLRISFYMKGFFSIFLYVFILFLLAILLLTLIYFFPLYVQYTFSAKAYLKQAFIHAFAGFKDTFVILVGLVCIGYFIYKLPGLIPFMSAVLPSYWVMTVCMKRFRRLEKQILEA</sequence>
<reference evidence="2 3" key="1">
    <citation type="submission" date="2015-09" db="EMBL/GenBank/DDBJ databases">
        <title>Genome sequencing project for genomic taxonomy and phylogenomics of Bacillus-like bacteria.</title>
        <authorList>
            <person name="Liu B."/>
            <person name="Wang J."/>
            <person name="Zhu Y."/>
            <person name="Liu G."/>
            <person name="Chen Q."/>
            <person name="Chen Z."/>
            <person name="Lan J."/>
            <person name="Che J."/>
            <person name="Ge C."/>
            <person name="Shi H."/>
            <person name="Pan Z."/>
            <person name="Liu X."/>
        </authorList>
    </citation>
    <scope>NUCLEOTIDE SEQUENCE [LARGE SCALE GENOMIC DNA]</scope>
    <source>
        <strain evidence="2 3">LMG 18435</strain>
    </source>
</reference>
<keyword evidence="1" id="KW-1133">Transmembrane helix</keyword>
<keyword evidence="3" id="KW-1185">Reference proteome</keyword>
<organism evidence="2 3">
    <name type="scientific">Heyndrickxia shackletonii</name>
    <dbReference type="NCBI Taxonomy" id="157838"/>
    <lineage>
        <taxon>Bacteria</taxon>
        <taxon>Bacillati</taxon>
        <taxon>Bacillota</taxon>
        <taxon>Bacilli</taxon>
        <taxon>Bacillales</taxon>
        <taxon>Bacillaceae</taxon>
        <taxon>Heyndrickxia</taxon>
    </lineage>
</organism>
<evidence type="ECO:0000313" key="2">
    <source>
        <dbReference type="EMBL" id="KQL55371.1"/>
    </source>
</evidence>
<keyword evidence="1" id="KW-0472">Membrane</keyword>
<evidence type="ECO:0008006" key="4">
    <source>
        <dbReference type="Google" id="ProtNLM"/>
    </source>
</evidence>
<name>A0A0Q3X0K6_9BACI</name>
<feature type="transmembrane region" description="Helical" evidence="1">
    <location>
        <begin position="102"/>
        <end position="123"/>
    </location>
</feature>
<evidence type="ECO:0000313" key="3">
    <source>
        <dbReference type="Proteomes" id="UP000051888"/>
    </source>
</evidence>
<accession>A0A0Q3X0K6</accession>
<dbReference type="STRING" id="157838.AN964_04945"/>
<dbReference type="InterPro" id="IPR006938">
    <property type="entry name" value="DUF624"/>
</dbReference>
<dbReference type="EMBL" id="LJJC01000004">
    <property type="protein sequence ID" value="KQL55371.1"/>
    <property type="molecule type" value="Genomic_DNA"/>
</dbReference>
<evidence type="ECO:0000256" key="1">
    <source>
        <dbReference type="SAM" id="Phobius"/>
    </source>
</evidence>
<feature type="transmembrane region" description="Helical" evidence="1">
    <location>
        <begin position="75"/>
        <end position="96"/>
    </location>
</feature>
<dbReference type="AlphaFoldDB" id="A0A0Q3X0K6"/>
<gene>
    <name evidence="2" type="ORF">AN964_04945</name>
</gene>
<feature type="transmembrane region" description="Helical" evidence="1">
    <location>
        <begin position="144"/>
        <end position="165"/>
    </location>
</feature>
<proteinExistence type="predicted"/>